<feature type="non-terminal residue" evidence="18">
    <location>
        <position position="467"/>
    </location>
</feature>
<keyword evidence="8 13" id="KW-0547">Nucleotide-binding</keyword>
<comment type="cofactor">
    <cofactor evidence="1">
        <name>Mg(2+)</name>
        <dbReference type="ChEBI" id="CHEBI:18420"/>
    </cofactor>
</comment>
<comment type="catalytic activity">
    <reaction evidence="12">
        <text>L-seryl-[protein] + ATP = O-phospho-L-seryl-[protein] + ADP + H(+)</text>
        <dbReference type="Rhea" id="RHEA:17989"/>
        <dbReference type="Rhea" id="RHEA-COMP:9863"/>
        <dbReference type="Rhea" id="RHEA-COMP:11604"/>
        <dbReference type="ChEBI" id="CHEBI:15378"/>
        <dbReference type="ChEBI" id="CHEBI:29999"/>
        <dbReference type="ChEBI" id="CHEBI:30616"/>
        <dbReference type="ChEBI" id="CHEBI:83421"/>
        <dbReference type="ChEBI" id="CHEBI:456216"/>
        <dbReference type="EC" id="2.7.11.1"/>
    </reaction>
</comment>
<dbReference type="PROSITE" id="PS50011">
    <property type="entry name" value="PROTEIN_KINASE_DOM"/>
    <property type="match status" value="1"/>
</dbReference>
<dbReference type="FunFam" id="3.30.200.20:FF:000017">
    <property type="entry name" value="Non-specific serine/threonine protein kinase"/>
    <property type="match status" value="1"/>
</dbReference>
<dbReference type="InterPro" id="IPR017892">
    <property type="entry name" value="Pkinase_C"/>
</dbReference>
<keyword evidence="4" id="KW-0963">Cytoplasm</keyword>
<feature type="region of interest" description="Disordered" evidence="15">
    <location>
        <begin position="435"/>
        <end position="467"/>
    </location>
</feature>
<keyword evidence="10 13" id="KW-0067">ATP-binding</keyword>
<dbReference type="SMART" id="SM00133">
    <property type="entry name" value="S_TK_X"/>
    <property type="match status" value="1"/>
</dbReference>
<feature type="compositionally biased region" description="Basic and acidic residues" evidence="15">
    <location>
        <begin position="457"/>
        <end position="467"/>
    </location>
</feature>
<dbReference type="GO" id="GO:0005524">
    <property type="term" value="F:ATP binding"/>
    <property type="evidence" value="ECO:0007669"/>
    <property type="project" value="UniProtKB-UniRule"/>
</dbReference>
<evidence type="ECO:0000256" key="12">
    <source>
        <dbReference type="ARBA" id="ARBA00048679"/>
    </source>
</evidence>
<evidence type="ECO:0000259" key="17">
    <source>
        <dbReference type="PROSITE" id="PS51285"/>
    </source>
</evidence>
<dbReference type="InterPro" id="IPR050839">
    <property type="entry name" value="Rho-assoc_Ser/Thr_Kinase"/>
</dbReference>
<dbReference type="Pfam" id="PF00069">
    <property type="entry name" value="Pkinase"/>
    <property type="match status" value="1"/>
</dbReference>
<dbReference type="GO" id="GO:0004674">
    <property type="term" value="F:protein serine/threonine kinase activity"/>
    <property type="evidence" value="ECO:0007669"/>
    <property type="project" value="UniProtKB-KW"/>
</dbReference>
<keyword evidence="5 14" id="KW-0723">Serine/threonine-protein kinase</keyword>
<evidence type="ECO:0000256" key="2">
    <source>
        <dbReference type="ARBA" id="ARBA00004496"/>
    </source>
</evidence>
<evidence type="ECO:0000256" key="8">
    <source>
        <dbReference type="ARBA" id="ARBA00022741"/>
    </source>
</evidence>
<comment type="subcellular location">
    <subcellularLocation>
        <location evidence="2">Cytoplasm</location>
    </subcellularLocation>
</comment>
<evidence type="ECO:0000256" key="4">
    <source>
        <dbReference type="ARBA" id="ARBA00022490"/>
    </source>
</evidence>
<organism evidence="18 19">
    <name type="scientific">Halocaridina rubra</name>
    <name type="common">Hawaiian red shrimp</name>
    <dbReference type="NCBI Taxonomy" id="373956"/>
    <lineage>
        <taxon>Eukaryota</taxon>
        <taxon>Metazoa</taxon>
        <taxon>Ecdysozoa</taxon>
        <taxon>Arthropoda</taxon>
        <taxon>Crustacea</taxon>
        <taxon>Multicrustacea</taxon>
        <taxon>Malacostraca</taxon>
        <taxon>Eumalacostraca</taxon>
        <taxon>Eucarida</taxon>
        <taxon>Decapoda</taxon>
        <taxon>Pleocyemata</taxon>
        <taxon>Caridea</taxon>
        <taxon>Atyoidea</taxon>
        <taxon>Atyidae</taxon>
        <taxon>Halocaridina</taxon>
    </lineage>
</organism>
<evidence type="ECO:0000313" key="18">
    <source>
        <dbReference type="EMBL" id="KAK7069746.1"/>
    </source>
</evidence>
<dbReference type="PROSITE" id="PS51285">
    <property type="entry name" value="AGC_KINASE_CTER"/>
    <property type="match status" value="1"/>
</dbReference>
<dbReference type="FunFam" id="1.10.510.10:FF:000751">
    <property type="entry name" value="Non-specific serine/threonine protein kinase"/>
    <property type="match status" value="1"/>
</dbReference>
<dbReference type="PANTHER" id="PTHR22988">
    <property type="entry name" value="MYOTONIC DYSTROPHY S/T KINASE-RELATED"/>
    <property type="match status" value="1"/>
</dbReference>
<evidence type="ECO:0000256" key="7">
    <source>
        <dbReference type="ARBA" id="ARBA00022679"/>
    </source>
</evidence>
<keyword evidence="9" id="KW-0418">Kinase</keyword>
<proteinExistence type="inferred from homology"/>
<feature type="domain" description="Protein kinase" evidence="16">
    <location>
        <begin position="90"/>
        <end position="355"/>
    </location>
</feature>
<evidence type="ECO:0000256" key="10">
    <source>
        <dbReference type="ARBA" id="ARBA00022840"/>
    </source>
</evidence>
<dbReference type="SMART" id="SM00220">
    <property type="entry name" value="S_TKc"/>
    <property type="match status" value="1"/>
</dbReference>
<dbReference type="Gene3D" id="1.10.510.10">
    <property type="entry name" value="Transferase(Phosphotransferase) domain 1"/>
    <property type="match status" value="1"/>
</dbReference>
<dbReference type="PROSITE" id="PS00107">
    <property type="entry name" value="PROTEIN_KINASE_ATP"/>
    <property type="match status" value="1"/>
</dbReference>
<dbReference type="Pfam" id="PF00433">
    <property type="entry name" value="Pkinase_C"/>
    <property type="match status" value="1"/>
</dbReference>
<evidence type="ECO:0000256" key="1">
    <source>
        <dbReference type="ARBA" id="ARBA00001946"/>
    </source>
</evidence>
<dbReference type="EMBL" id="JAXCGZ010015886">
    <property type="protein sequence ID" value="KAK7069746.1"/>
    <property type="molecule type" value="Genomic_DNA"/>
</dbReference>
<dbReference type="InterPro" id="IPR000961">
    <property type="entry name" value="AGC-kinase_C"/>
</dbReference>
<feature type="binding site" evidence="13">
    <location>
        <position position="119"/>
    </location>
    <ligand>
        <name>ATP</name>
        <dbReference type="ChEBI" id="CHEBI:30616"/>
    </ligand>
</feature>
<evidence type="ECO:0000256" key="6">
    <source>
        <dbReference type="ARBA" id="ARBA00022553"/>
    </source>
</evidence>
<dbReference type="PROSITE" id="PS00108">
    <property type="entry name" value="PROTEIN_KINASE_ST"/>
    <property type="match status" value="1"/>
</dbReference>
<feature type="domain" description="AGC-kinase C-terminal" evidence="17">
    <location>
        <begin position="356"/>
        <end position="426"/>
    </location>
</feature>
<comment type="caution">
    <text evidence="18">The sequence shown here is derived from an EMBL/GenBank/DDBJ whole genome shotgun (WGS) entry which is preliminary data.</text>
</comment>
<evidence type="ECO:0000256" key="14">
    <source>
        <dbReference type="RuleBase" id="RU000304"/>
    </source>
</evidence>
<comment type="similarity">
    <text evidence="14">Belongs to the protein kinase superfamily.</text>
</comment>
<dbReference type="GO" id="GO:0031032">
    <property type="term" value="P:actomyosin structure organization"/>
    <property type="evidence" value="ECO:0007669"/>
    <property type="project" value="TreeGrafter"/>
</dbReference>
<evidence type="ECO:0000256" key="15">
    <source>
        <dbReference type="SAM" id="MobiDB-lite"/>
    </source>
</evidence>
<protein>
    <recommendedName>
        <fullName evidence="3">non-specific serine/threonine protein kinase</fullName>
        <ecNumber evidence="3">2.7.11.1</ecNumber>
    </recommendedName>
</protein>
<evidence type="ECO:0000256" key="5">
    <source>
        <dbReference type="ARBA" id="ARBA00022527"/>
    </source>
</evidence>
<accession>A0AAN8WSX9</accession>
<dbReference type="GO" id="GO:0005737">
    <property type="term" value="C:cytoplasm"/>
    <property type="evidence" value="ECO:0007669"/>
    <property type="project" value="UniProtKB-SubCell"/>
</dbReference>
<dbReference type="InterPro" id="IPR011009">
    <property type="entry name" value="Kinase-like_dom_sf"/>
</dbReference>
<name>A0AAN8WSX9_HALRR</name>
<gene>
    <name evidence="18" type="ORF">SK128_005129</name>
</gene>
<dbReference type="InterPro" id="IPR000719">
    <property type="entry name" value="Prot_kinase_dom"/>
</dbReference>
<evidence type="ECO:0000256" key="3">
    <source>
        <dbReference type="ARBA" id="ARBA00012513"/>
    </source>
</evidence>
<comment type="catalytic activity">
    <reaction evidence="11">
        <text>L-threonyl-[protein] + ATP = O-phospho-L-threonyl-[protein] + ADP + H(+)</text>
        <dbReference type="Rhea" id="RHEA:46608"/>
        <dbReference type="Rhea" id="RHEA-COMP:11060"/>
        <dbReference type="Rhea" id="RHEA-COMP:11605"/>
        <dbReference type="ChEBI" id="CHEBI:15378"/>
        <dbReference type="ChEBI" id="CHEBI:30013"/>
        <dbReference type="ChEBI" id="CHEBI:30616"/>
        <dbReference type="ChEBI" id="CHEBI:61977"/>
        <dbReference type="ChEBI" id="CHEBI:456216"/>
        <dbReference type="EC" id="2.7.11.1"/>
    </reaction>
</comment>
<dbReference type="InterPro" id="IPR008271">
    <property type="entry name" value="Ser/Thr_kinase_AS"/>
</dbReference>
<dbReference type="Gene3D" id="3.30.200.20">
    <property type="entry name" value="Phosphorylase Kinase, domain 1"/>
    <property type="match status" value="1"/>
</dbReference>
<dbReference type="InterPro" id="IPR017441">
    <property type="entry name" value="Protein_kinase_ATP_BS"/>
</dbReference>
<keyword evidence="6" id="KW-0597">Phosphoprotein</keyword>
<evidence type="ECO:0000256" key="13">
    <source>
        <dbReference type="PROSITE-ProRule" id="PRU10141"/>
    </source>
</evidence>
<keyword evidence="7" id="KW-0808">Transferase</keyword>
<dbReference type="SUPFAM" id="SSF56112">
    <property type="entry name" value="Protein kinase-like (PK-like)"/>
    <property type="match status" value="1"/>
</dbReference>
<dbReference type="EC" id="2.7.11.1" evidence="3"/>
<evidence type="ECO:0000259" key="16">
    <source>
        <dbReference type="PROSITE" id="PS50011"/>
    </source>
</evidence>
<reference evidence="18 19" key="1">
    <citation type="submission" date="2023-11" db="EMBL/GenBank/DDBJ databases">
        <title>Halocaridina rubra genome assembly.</title>
        <authorList>
            <person name="Smith C."/>
        </authorList>
    </citation>
    <scope>NUCLEOTIDE SEQUENCE [LARGE SCALE GENOMIC DNA]</scope>
    <source>
        <strain evidence="18">EP-1</strain>
        <tissue evidence="18">Whole</tissue>
    </source>
</reference>
<dbReference type="AlphaFoldDB" id="A0AAN8WSX9"/>
<dbReference type="PANTHER" id="PTHR22988:SF71">
    <property type="entry name" value="CITRON RHO-INTERACTING KINASE"/>
    <property type="match status" value="1"/>
</dbReference>
<evidence type="ECO:0000256" key="9">
    <source>
        <dbReference type="ARBA" id="ARBA00022777"/>
    </source>
</evidence>
<dbReference type="Proteomes" id="UP001381693">
    <property type="component" value="Unassembled WGS sequence"/>
</dbReference>
<evidence type="ECO:0000313" key="19">
    <source>
        <dbReference type="Proteomes" id="UP001381693"/>
    </source>
</evidence>
<keyword evidence="19" id="KW-1185">Reference proteome</keyword>
<evidence type="ECO:0000256" key="11">
    <source>
        <dbReference type="ARBA" id="ARBA00047899"/>
    </source>
</evidence>
<dbReference type="GO" id="GO:0005856">
    <property type="term" value="C:cytoskeleton"/>
    <property type="evidence" value="ECO:0007669"/>
    <property type="project" value="TreeGrafter"/>
</dbReference>
<sequence>MAEPEVEPIVKRIRQLTTLVSRTGLDECATTGLSAQKYIGHEALLDGLLILYDECNNEQLKKEEHIANFVDKYRCTVAEVRNMRVNLNDFEQKKVIGKGHFGVVQVVREKATGNVFALKSLRKSETLSQKHVAFYEEERDIMAKANSAWLTHLQYAFQDDQQLYLVMEFHPGGDLLSLLDRYDEVFEEDMTRFYLAEVTAAIHTLHTMGYVHRDIKPENILIDRCGHIKLADFGSAAKLTSSGIVRSKMPVGTPDYIAPEVLYVNEKPGSSMSYGVECDFWSLGIMAYEMCYGYTPFKGDKMAITYNNIMNHEKYLNFDDKKVSISSDLMDLIVGLLKDSNHRLSYPSIVQHKFFLHVNWNDLRNLQPPFVPVVNSVDDTSNFEEFENEKRLPDVDAFRTRQGFTGKNLPFLGFTYSRSKEKYASCSSARENTSSDLSVLEESMREPSLLESQLKAQKKENHGLRLQ</sequence>